<dbReference type="EMBL" id="MN739163">
    <property type="protein sequence ID" value="QHS91730.1"/>
    <property type="molecule type" value="Genomic_DNA"/>
</dbReference>
<sequence>MSEKTLIRVALNGIVYWIDNLTGNCYTYSESPVFIGTLVKDPFEPKTLHIQLLPNWKEIMDAEMAKI</sequence>
<accession>A0A6C0BHZ4</accession>
<proteinExistence type="predicted"/>
<dbReference type="AlphaFoldDB" id="A0A6C0BHZ4"/>
<organism evidence="1">
    <name type="scientific">viral metagenome</name>
    <dbReference type="NCBI Taxonomy" id="1070528"/>
    <lineage>
        <taxon>unclassified sequences</taxon>
        <taxon>metagenomes</taxon>
        <taxon>organismal metagenomes</taxon>
    </lineage>
</organism>
<reference evidence="1" key="1">
    <citation type="journal article" date="2020" name="Nature">
        <title>Giant virus diversity and host interactions through global metagenomics.</title>
        <authorList>
            <person name="Schulz F."/>
            <person name="Roux S."/>
            <person name="Paez-Espino D."/>
            <person name="Jungbluth S."/>
            <person name="Walsh D.A."/>
            <person name="Denef V.J."/>
            <person name="McMahon K.D."/>
            <person name="Konstantinidis K.T."/>
            <person name="Eloe-Fadrosh E.A."/>
            <person name="Kyrpides N.C."/>
            <person name="Woyke T."/>
        </authorList>
    </citation>
    <scope>NUCLEOTIDE SEQUENCE</scope>
    <source>
        <strain evidence="1">GVMAG-M-3300013006-15</strain>
    </source>
</reference>
<evidence type="ECO:0000313" key="1">
    <source>
        <dbReference type="EMBL" id="QHS91730.1"/>
    </source>
</evidence>
<name>A0A6C0BHZ4_9ZZZZ</name>
<protein>
    <submittedName>
        <fullName evidence="1">Uncharacterized protein</fullName>
    </submittedName>
</protein>